<evidence type="ECO:0000256" key="5">
    <source>
        <dbReference type="ARBA" id="ARBA00013184"/>
    </source>
</evidence>
<evidence type="ECO:0000259" key="36">
    <source>
        <dbReference type="PROSITE" id="PS50952"/>
    </source>
</evidence>
<keyword evidence="26" id="KW-0539">Nucleus</keyword>
<dbReference type="InterPro" id="IPR043145">
    <property type="entry name" value="Znf_ZZ_sf"/>
</dbReference>
<dbReference type="InterPro" id="IPR018359">
    <property type="entry name" value="Bromodomain_CS"/>
</dbReference>
<evidence type="ECO:0000256" key="19">
    <source>
        <dbReference type="ARBA" id="ARBA00022990"/>
    </source>
</evidence>
<dbReference type="PROSITE" id="PS50952">
    <property type="entry name" value="KIX"/>
    <property type="match status" value="1"/>
</dbReference>
<comment type="catalytic activity">
    <reaction evidence="28">
        <text>(S)-lactoyl-CoA + L-lysyl-[protein] = N(6)-[(S)-lactoyl]-L-lysyl-[protein] + CoA + H(+)</text>
        <dbReference type="Rhea" id="RHEA:61996"/>
        <dbReference type="Rhea" id="RHEA-COMP:9752"/>
        <dbReference type="Rhea" id="RHEA-COMP:19466"/>
        <dbReference type="ChEBI" id="CHEBI:15378"/>
        <dbReference type="ChEBI" id="CHEBI:29969"/>
        <dbReference type="ChEBI" id="CHEBI:57287"/>
        <dbReference type="ChEBI" id="CHEBI:231527"/>
        <dbReference type="ChEBI" id="CHEBI:231528"/>
    </reaction>
    <physiologicalReaction direction="left-to-right" evidence="28">
        <dbReference type="Rhea" id="RHEA:61997"/>
    </physiologicalReaction>
</comment>
<dbReference type="GO" id="GO:0000123">
    <property type="term" value="C:histone acetyltransferase complex"/>
    <property type="evidence" value="ECO:0007669"/>
    <property type="project" value="TreeGrafter"/>
</dbReference>
<evidence type="ECO:0000256" key="23">
    <source>
        <dbReference type="ARBA" id="ARBA00023128"/>
    </source>
</evidence>
<evidence type="ECO:0000256" key="2">
    <source>
        <dbReference type="ARBA" id="ARBA00004173"/>
    </source>
</evidence>
<dbReference type="GO" id="GO:0140662">
    <property type="term" value="F:ATP-dependent protein folding chaperone"/>
    <property type="evidence" value="ECO:0007669"/>
    <property type="project" value="InterPro"/>
</dbReference>
<dbReference type="PANTHER" id="PTHR13808">
    <property type="entry name" value="CBP/P300-RELATED"/>
    <property type="match status" value="1"/>
</dbReference>
<dbReference type="Gene3D" id="3.30.565.10">
    <property type="entry name" value="Histidine kinase-like ATPase, C-terminal domain"/>
    <property type="match status" value="2"/>
</dbReference>
<dbReference type="Pfam" id="PF02172">
    <property type="entry name" value="KIX"/>
    <property type="match status" value="1"/>
</dbReference>
<feature type="compositionally biased region" description="Pro residues" evidence="32">
    <location>
        <begin position="772"/>
        <end position="788"/>
    </location>
</feature>
<dbReference type="InterPro" id="IPR037196">
    <property type="entry name" value="HSP90_C"/>
</dbReference>
<feature type="compositionally biased region" description="Low complexity" evidence="32">
    <location>
        <begin position="814"/>
        <end position="855"/>
    </location>
</feature>
<dbReference type="SUPFAM" id="SSF110942">
    <property type="entry name" value="HSP90 C-terminal domain"/>
    <property type="match status" value="1"/>
</dbReference>
<keyword evidence="19" id="KW-0007">Acetylation</keyword>
<dbReference type="InterPro" id="IPR010303">
    <property type="entry name" value="RING_CBP-p300"/>
</dbReference>
<feature type="compositionally biased region" description="Pro residues" evidence="32">
    <location>
        <begin position="1817"/>
        <end position="1834"/>
    </location>
</feature>
<keyword evidence="23" id="KW-0496">Mitochondrion</keyword>
<feature type="compositionally biased region" description="Low complexity" evidence="32">
    <location>
        <begin position="865"/>
        <end position="884"/>
    </location>
</feature>
<dbReference type="FunFam" id="1.20.1020.10:FF:000001">
    <property type="entry name" value="E1A binding protein p300"/>
    <property type="match status" value="1"/>
</dbReference>
<dbReference type="SUPFAM" id="SSF57850">
    <property type="entry name" value="RING/U-box"/>
    <property type="match status" value="1"/>
</dbReference>
<dbReference type="eggNOG" id="KOG1778">
    <property type="taxonomic scope" value="Eukaryota"/>
</dbReference>
<evidence type="ECO:0000313" key="39">
    <source>
        <dbReference type="Proteomes" id="UP000011518"/>
    </source>
</evidence>
<dbReference type="GO" id="GO:0004402">
    <property type="term" value="F:histone acetyltransferase activity"/>
    <property type="evidence" value="ECO:0007669"/>
    <property type="project" value="InterPro"/>
</dbReference>
<evidence type="ECO:0000256" key="1">
    <source>
        <dbReference type="ARBA" id="ARBA00004123"/>
    </source>
</evidence>
<name>L9LB56_TUPCH</name>
<evidence type="ECO:0000256" key="29">
    <source>
        <dbReference type="PROSITE-ProRule" id="PRU00035"/>
    </source>
</evidence>
<comment type="subcellular location">
    <subcellularLocation>
        <location evidence="3">Cytoplasm</location>
    </subcellularLocation>
    <subcellularLocation>
        <location evidence="2">Mitochondrion</location>
    </subcellularLocation>
    <subcellularLocation>
        <location evidence="1">Nucleus</location>
    </subcellularLocation>
</comment>
<dbReference type="SUPFAM" id="SSF57933">
    <property type="entry name" value="TAZ domain"/>
    <property type="match status" value="2"/>
</dbReference>
<dbReference type="EC" id="2.3.1.48" evidence="5"/>
<keyword evidence="17" id="KW-0832">Ubl conjugation</keyword>
<feature type="compositionally biased region" description="Polar residues" evidence="32">
    <location>
        <begin position="1964"/>
        <end position="1973"/>
    </location>
</feature>
<dbReference type="Pfam" id="PF00569">
    <property type="entry name" value="ZZ"/>
    <property type="match status" value="1"/>
</dbReference>
<dbReference type="Proteomes" id="UP000011518">
    <property type="component" value="Unassembled WGS sequence"/>
</dbReference>
<dbReference type="CDD" id="cd15802">
    <property type="entry name" value="RING_CBP-p300"/>
    <property type="match status" value="1"/>
</dbReference>
<evidence type="ECO:0000256" key="26">
    <source>
        <dbReference type="ARBA" id="ARBA00023242"/>
    </source>
</evidence>
<evidence type="ECO:0000256" key="31">
    <source>
        <dbReference type="PROSITE-ProRule" id="PRU00228"/>
    </source>
</evidence>
<evidence type="ECO:0000313" key="38">
    <source>
        <dbReference type="EMBL" id="ELW72123.1"/>
    </source>
</evidence>
<evidence type="ECO:0000256" key="7">
    <source>
        <dbReference type="ARBA" id="ARBA00022490"/>
    </source>
</evidence>
<evidence type="ECO:0000256" key="18">
    <source>
        <dbReference type="ARBA" id="ARBA00022946"/>
    </source>
</evidence>
<dbReference type="Pfam" id="PF23570">
    <property type="entry name" value="PHD_P300"/>
    <property type="match status" value="1"/>
</dbReference>
<feature type="region of interest" description="Disordered" evidence="32">
    <location>
        <begin position="1924"/>
        <end position="2052"/>
    </location>
</feature>
<evidence type="ECO:0000256" key="12">
    <source>
        <dbReference type="ARBA" id="ARBA00022737"/>
    </source>
</evidence>
<keyword evidence="22 29" id="KW-0103">Bromodomain</keyword>
<evidence type="ECO:0000256" key="22">
    <source>
        <dbReference type="ARBA" id="ARBA00023117"/>
    </source>
</evidence>
<dbReference type="SMART" id="SM00551">
    <property type="entry name" value="ZnF_TAZ"/>
    <property type="match status" value="2"/>
</dbReference>
<dbReference type="Gene3D" id="1.10.246.20">
    <property type="entry name" value="Coactivator CBP, KIX domain"/>
    <property type="match status" value="1"/>
</dbReference>
<protein>
    <recommendedName>
        <fullName evidence="5">histone acetyltransferase</fullName>
        <ecNumber evidence="5">2.3.1.48</ecNumber>
    </recommendedName>
</protein>
<feature type="domain" description="Bromo" evidence="33">
    <location>
        <begin position="1014"/>
        <end position="1086"/>
    </location>
</feature>
<feature type="compositionally biased region" description="Low complexity" evidence="32">
    <location>
        <begin position="1924"/>
        <end position="1935"/>
    </location>
</feature>
<feature type="zinc finger region" description="TAZ-type" evidence="30">
    <location>
        <begin position="289"/>
        <end position="375"/>
    </location>
</feature>
<evidence type="ECO:0000256" key="24">
    <source>
        <dbReference type="ARBA" id="ARBA00023163"/>
    </source>
</evidence>
<evidence type="ECO:0000256" key="9">
    <source>
        <dbReference type="ARBA" id="ARBA00022553"/>
    </source>
</evidence>
<keyword evidence="7" id="KW-0963">Cytoplasm</keyword>
<dbReference type="InterPro" id="IPR013178">
    <property type="entry name" value="Histone_AcTrfase_Rtt109/CBP"/>
</dbReference>
<evidence type="ECO:0000259" key="35">
    <source>
        <dbReference type="PROSITE" id="PS50135"/>
    </source>
</evidence>
<evidence type="ECO:0000256" key="6">
    <source>
        <dbReference type="ARBA" id="ARBA00022481"/>
    </source>
</evidence>
<dbReference type="CDD" id="cd05495">
    <property type="entry name" value="Bromo_cbp_like"/>
    <property type="match status" value="1"/>
</dbReference>
<dbReference type="FunFam" id="3.30.40.10:FF:000034">
    <property type="entry name" value="Histone acetyltransferase p300"/>
    <property type="match status" value="1"/>
</dbReference>
<feature type="region of interest" description="Disordered" evidence="32">
    <location>
        <begin position="719"/>
        <end position="957"/>
    </location>
</feature>
<dbReference type="SMART" id="SM01250">
    <property type="entry name" value="KAT11"/>
    <property type="match status" value="1"/>
</dbReference>
<dbReference type="InterPro" id="IPR003101">
    <property type="entry name" value="KIX_dom"/>
</dbReference>
<dbReference type="Gene3D" id="1.20.920.10">
    <property type="entry name" value="Bromodomain-like"/>
    <property type="match status" value="1"/>
</dbReference>
<dbReference type="InterPro" id="IPR013083">
    <property type="entry name" value="Znf_RING/FYVE/PHD"/>
</dbReference>
<keyword evidence="13" id="KW-0547">Nucleotide-binding</keyword>
<evidence type="ECO:0000259" key="34">
    <source>
        <dbReference type="PROSITE" id="PS50134"/>
    </source>
</evidence>
<keyword evidence="8" id="KW-1017">Isopeptide bond</keyword>
<keyword evidence="16" id="KW-0067">ATP-binding</keyword>
<dbReference type="Gene3D" id="3.30.40.10">
    <property type="entry name" value="Zinc/RING finger domain, C3HC4 (zinc finger)"/>
    <property type="match status" value="1"/>
</dbReference>
<dbReference type="SUPFAM" id="SSF54211">
    <property type="entry name" value="Ribosomal protein S5 domain 2-like"/>
    <property type="match status" value="1"/>
</dbReference>
<feature type="compositionally biased region" description="Polar residues" evidence="32">
    <location>
        <begin position="1945"/>
        <end position="1957"/>
    </location>
</feature>
<dbReference type="SMART" id="SM00291">
    <property type="entry name" value="ZnF_ZZ"/>
    <property type="match status" value="1"/>
</dbReference>
<dbReference type="SUPFAM" id="SSF47370">
    <property type="entry name" value="Bromodomain"/>
    <property type="match status" value="1"/>
</dbReference>
<dbReference type="InterPro" id="IPR036890">
    <property type="entry name" value="HATPase_C_sf"/>
</dbReference>
<sequence>MLNRKPDFGSFFDLENDLPDELIPNGGELGLLNSGNLVSDAASKHKQLSELLRGGSGSSINPGVGNVSASSPVQQGLGGQAQGQPNSANMASLSAMGKSPLNQGDSSAPSLPKQAASTSGPTPPASQALNQQAQKQVGLVTSSPATSQPGPGICMSANFSQAHPGLLNNSGHGLGATSSVLAETLTQVSPQMAGHAGLNTAQAGGLPKISMTGTTSPFGQPFSQAGGQQMGATGVNPPLPSKQSMVNSLPTFPTDIKNTSVTNVPNMSQMQTSVGIVPTQAIATGPTADPEKRKLIQQQLVLLLHAHKCQRREQANGEVRACSLPHCRTMKNVLNHMTHCQAGKACQVAHCASSRQIISHWKNCTRHDCPVCLPLKNASDKRNQQTILGSPASGIQNTIGSVGTGQQNAASLSNPNPIDPSSMQRAYAALGLPYMNQTQTQLQPQVPGQQPAQPQAHQQMRSLNPLGNNPMNIPAGGITADQQNLISESALPTALGATNPLINDSANSGNIGSLSTIPTAAPPSSTGVRKGWHEHVTQDLRSHLVHKLVQAIFPTPDPAALKDRRMENLVAYAKKVEGDMYESANSRDEYYHLLAEKIYKIQKELEEKRRSRLHKQGILGNQPTLPAPGTQPPGIPQAQSVRPPRMNSFNPMSLGNVQLPQAPMGPRAASPMSHSVQMSSLGSVPGMAISPSRMPQPPNMMGTHANSMLAQAPAQSQFLSQNQFPSSSGAMSVSSVGMGQPTAQTGVSQGQVSGAPLPNPLNMLGTQASQLPCPPVTQSPLHPTPPPASTAAGMPSLQHPTPPGMTPPQPAAPTQPSTPVSSSGQTPTPTPGSVPSATQTQSTPTVQAAAQAQVTPQPPTPVQPPSVATPQSSQQQPTPVHTQPPGTPLSQAAASIDNRVPTPSSVASAETTSQQPGPEGPVLEMKAEVQTEDSEPDPGESKGESRSEPVCCTGDQAHAPTADSLIWVSEMGRRECVGSQTCPYVSDSRKYSGLENVALELRQALMPTLEALYRQDPESLPFRQPVDPQLLGIPDYFDIVKNPMDLSTIKRKLDTGQYQEPWQYVDDVWLMFNNAWLYNRKTSRVYKFCSKLAEVFEQEIDPVMQSLGYCCGRKYEFSPQTLCCYGKQLCTIPRDAAYYSYQNRYHFCEKCFTEIQGENVTLGDDPSQPQTTISKDQFEKKKNDTLDPEPFVDCKECGRKMHQICVLHYDIIWPSGFVCDNCLKKSGRPRKENKFSAKRLQTTRLGNHLEDRVNKFLRRQNHPEAGEVFVRVVASSDKTVEVKPGMKSRFVDSGEMSESFPYRTKALFAFEEIDGVDVCFFGMHVQEYGSDCPPPNTRRVYISYLDSIHFFRPRCLRTAVYHEILIGYLEYVKKLGYVTGHIWACPPSEGDDYIFHCHPPDQKIPKPKRLQEWYKKMLDKAFAERIIHDYKDIFKQATEDRLTSAKELPYFEGDFWPNVLEESIKELEQEEEERKKEESTAASETTEGSQGDSKNAKKKNNKKTNKNKSSISRANKKKPSVPNVSNDLSQKLYATMEKHKEVFFVIHLHAGPVINTLPPIVDPDPLLSCDLMDGRDAFLTLARDKHWEFSSLRRSKWSTLCMLVELHTQGQDRFVYTCNECKHHVETRWHCTVCEDYDLCINCYNTKSHTHKMVKWGLGLDDEGSSQGEPQSKSPQESRRLSIQRCIQSLVHACQCRNANCSLPSCQKMKRVVQHTKGCKRKTNGGCPVCKQLIALCCYHAKHCQENKCPVPFCLNIKHKLRQQQIQHRLQTQPRLQQAQLMRRRMATMNTRNVPQQSLPSPTSAPPGTPTQQPSTPQTPQPPAQPQPSPPPPAAVEAARQIEREAQQQQHLYRVNINNSMPPGRTGMGAPGNQMAPVGLNVPRPSQGSSMGQMAAQMGQLGQIGQPGLGADGTPNIQQALQQRILQQQQMKQQIGSPGQPNPMSPQQHMLSGQPQASHLPGQQIATSLSNQVRSPAPVQSPRPQSQPPHSSPSPRIQPQPSPHHVSPQTGSPHPGLAVSMASSIDQGHLGNPEQSAMLPQLNTPNRSALSSELSLVGDTTGDTLEKFVEGKPVPCTPWRTAAQCGSRRRDLASRFCASRLYSTQAAEDKEEPLHSIISSTEIVQGSVSKHEFQAETKKLLDIVARSLYSEKEVFIRELISNASDALEKLRHTLAVAGQALPEMEIHLQTDAEKGTLTIQDTGIGMTQEELVSNLGTIARSGSKGLSEPCAAWAAPGDEIALSMFIRAGLPCLRVSRFLSERLRGTSRPGGAFRCRCGFGAHIGKTSLVVKVFSAARQAFLEALQNQAEASSKIIGQFGVGFYSAFMVADRVEVYSRAAAPGSPGYQWLSDGSGVFEIAEASGVRAGTKIVIHLKPDCREFASEARVRDVVTKYSNFVSFPLYLNGRRINTLQAIWMMDPKDVSDWQHEEFYRYVAQAYDKPRYTLHYRTDAPLGIRSIFYVPEAKPSMLDVSRELGSSIALYSRKVLIQTKATDILPKWLRFVRGVVDSEDIPLNLSRELLQESALIRKLRDVLQQRLIKFFIDQSKRDAEKYAKFFDDYGMFMREGIVTTAEQEVKEDIARLLRYESSALPAGQLTSLADYAARMQAGSRSIYYLCAPSRHLAEHSPYYEAMKQKDTEVLFCYEQFDELTLLHLREFDRKKLISVETDIVVDHYKEEKFEDRSPAGERLSEEETEELMAWMRNALGSRVTNVKVTLRLDTHPAMVTVLEMGAARHFLRMQQLARTQEERAQFLQPTLEINPRHMLIKKLSQLRASEPDLAQLLVDQIYENAMIAAGLVDDPRPMVGRLNDLLVKALEKH</sequence>
<dbReference type="Gene3D" id="3.30.60.90">
    <property type="match status" value="1"/>
</dbReference>
<dbReference type="InterPro" id="IPR001487">
    <property type="entry name" value="Bromodomain"/>
</dbReference>
<dbReference type="InterPro" id="IPR035898">
    <property type="entry name" value="TAZ_dom_sf"/>
</dbReference>
<dbReference type="InterPro" id="IPR000197">
    <property type="entry name" value="Znf_TAZ"/>
</dbReference>
<feature type="zinc finger region" description="TAZ-type" evidence="30">
    <location>
        <begin position="1676"/>
        <end position="1757"/>
    </location>
</feature>
<dbReference type="GO" id="GO:0008270">
    <property type="term" value="F:zinc ion binding"/>
    <property type="evidence" value="ECO:0007669"/>
    <property type="project" value="UniProtKB-KW"/>
</dbReference>
<feature type="region of interest" description="Disordered" evidence="32">
    <location>
        <begin position="1162"/>
        <end position="1181"/>
    </location>
</feature>
<dbReference type="SUPFAM" id="SSF55874">
    <property type="entry name" value="ATPase domain of HSP90 chaperone/DNA topoisomerase II/histidine kinase"/>
    <property type="match status" value="2"/>
</dbReference>
<evidence type="ECO:0000256" key="32">
    <source>
        <dbReference type="SAM" id="MobiDB-lite"/>
    </source>
</evidence>
<dbReference type="GO" id="GO:0005667">
    <property type="term" value="C:transcription regulator complex"/>
    <property type="evidence" value="ECO:0007669"/>
    <property type="project" value="TreeGrafter"/>
</dbReference>
<keyword evidence="15 30" id="KW-0862">Zinc</keyword>
<evidence type="ECO:0000259" key="37">
    <source>
        <dbReference type="PROSITE" id="PS51727"/>
    </source>
</evidence>
<keyword evidence="18" id="KW-0809">Transit peptide</keyword>
<feature type="compositionally biased region" description="Pro residues" evidence="32">
    <location>
        <begin position="800"/>
        <end position="813"/>
    </location>
</feature>
<feature type="domain" description="KIX" evidence="36">
    <location>
        <begin position="527"/>
        <end position="606"/>
    </location>
</feature>
<dbReference type="FunFam" id="3.40.50.11260:FF:000004">
    <property type="entry name" value="Heat shock protein 75 mitochondrial"/>
    <property type="match status" value="1"/>
</dbReference>
<feature type="compositionally biased region" description="Basic and acidic residues" evidence="32">
    <location>
        <begin position="1467"/>
        <end position="1479"/>
    </location>
</feature>
<dbReference type="Pfam" id="PF08214">
    <property type="entry name" value="HAT_KAT11"/>
    <property type="match status" value="1"/>
</dbReference>
<evidence type="ECO:0000256" key="3">
    <source>
        <dbReference type="ARBA" id="ARBA00004496"/>
    </source>
</evidence>
<dbReference type="FunFam" id="1.20.1020.10:FF:000002">
    <property type="entry name" value="E1A binding protein p300"/>
    <property type="match status" value="1"/>
</dbReference>
<dbReference type="SMART" id="SM00297">
    <property type="entry name" value="BROMO"/>
    <property type="match status" value="1"/>
</dbReference>
<dbReference type="GO" id="GO:0045944">
    <property type="term" value="P:positive regulation of transcription by RNA polymerase II"/>
    <property type="evidence" value="ECO:0007669"/>
    <property type="project" value="TreeGrafter"/>
</dbReference>
<dbReference type="GO" id="GO:0051082">
    <property type="term" value="F:unfolded protein binding"/>
    <property type="evidence" value="ECO:0007669"/>
    <property type="project" value="InterPro"/>
</dbReference>
<dbReference type="PANTHER" id="PTHR13808:SF34">
    <property type="entry name" value="CREB-BINDING PROTEIN"/>
    <property type="match status" value="1"/>
</dbReference>
<keyword evidence="24" id="KW-0804">Transcription</keyword>
<dbReference type="FunFam" id="1.10.246.20:FF:000001">
    <property type="entry name" value="E1A binding protein p300"/>
    <property type="match status" value="1"/>
</dbReference>
<dbReference type="Gene3D" id="2.10.110.40">
    <property type="match status" value="1"/>
</dbReference>
<feature type="compositionally biased region" description="Polar residues" evidence="32">
    <location>
        <begin position="741"/>
        <end position="752"/>
    </location>
</feature>
<feature type="region of interest" description="Disordered" evidence="32">
    <location>
        <begin position="618"/>
        <end position="641"/>
    </location>
</feature>
<dbReference type="PROSITE" id="PS50134">
    <property type="entry name" value="ZF_TAZ"/>
    <property type="match status" value="2"/>
</dbReference>
<organism evidence="38 39">
    <name type="scientific">Tupaia chinensis</name>
    <name type="common">Chinese tree shrew</name>
    <name type="synonym">Tupaia belangeri chinensis</name>
    <dbReference type="NCBI Taxonomy" id="246437"/>
    <lineage>
        <taxon>Eukaryota</taxon>
        <taxon>Metazoa</taxon>
        <taxon>Chordata</taxon>
        <taxon>Craniata</taxon>
        <taxon>Vertebrata</taxon>
        <taxon>Euteleostomi</taxon>
        <taxon>Mammalia</taxon>
        <taxon>Eutheria</taxon>
        <taxon>Euarchontoglires</taxon>
        <taxon>Scandentia</taxon>
        <taxon>Tupaiidae</taxon>
        <taxon>Tupaia</taxon>
    </lineage>
</organism>
<evidence type="ECO:0000256" key="8">
    <source>
        <dbReference type="ARBA" id="ARBA00022499"/>
    </source>
</evidence>
<keyword evidence="27" id="KW-0012">Acyltransferase</keyword>
<dbReference type="GO" id="GO:0031490">
    <property type="term" value="F:chromatin DNA binding"/>
    <property type="evidence" value="ECO:0007669"/>
    <property type="project" value="TreeGrafter"/>
</dbReference>
<dbReference type="InterPro" id="IPR001404">
    <property type="entry name" value="Hsp90_fam"/>
</dbReference>
<dbReference type="InterPro" id="IPR020568">
    <property type="entry name" value="Ribosomal_Su5_D2-typ_SF"/>
</dbReference>
<feature type="domain" description="TAZ-type" evidence="34">
    <location>
        <begin position="289"/>
        <end position="375"/>
    </location>
</feature>
<dbReference type="SUPFAM" id="SSF47040">
    <property type="entry name" value="Kix domain of CBP (creb binding protein)"/>
    <property type="match status" value="1"/>
</dbReference>
<dbReference type="Gene3D" id="3.30.230.80">
    <property type="match status" value="1"/>
</dbReference>
<evidence type="ECO:0000256" key="17">
    <source>
        <dbReference type="ARBA" id="ARBA00022843"/>
    </source>
</evidence>
<dbReference type="InterPro" id="IPR031162">
    <property type="entry name" value="CBP_P300_HAT"/>
</dbReference>
<evidence type="ECO:0000256" key="16">
    <source>
        <dbReference type="ARBA" id="ARBA00022840"/>
    </source>
</evidence>
<dbReference type="PROSITE" id="PS00633">
    <property type="entry name" value="BROMODOMAIN_1"/>
    <property type="match status" value="1"/>
</dbReference>
<dbReference type="InterPro" id="IPR038547">
    <property type="entry name" value="RING_CBP-p300_sf"/>
</dbReference>
<dbReference type="GO" id="GO:0048511">
    <property type="term" value="P:rhythmic process"/>
    <property type="evidence" value="ECO:0007669"/>
    <property type="project" value="UniProtKB-KW"/>
</dbReference>
<dbReference type="FunFam" id="3.30.60.90:FF:000003">
    <property type="entry name" value="E1A binding protein p300"/>
    <property type="match status" value="1"/>
</dbReference>
<keyword evidence="21" id="KW-0090">Biological rhythms</keyword>
<feature type="compositionally biased region" description="Pro residues" evidence="32">
    <location>
        <begin position="1979"/>
        <end position="2002"/>
    </location>
</feature>
<dbReference type="PROSITE" id="PS51727">
    <property type="entry name" value="CBP_P300_HAT"/>
    <property type="match status" value="1"/>
</dbReference>
<dbReference type="FunFam" id="3.30.230.80:FF:000004">
    <property type="entry name" value="Heat shock protein 75 kDa"/>
    <property type="match status" value="1"/>
</dbReference>
<keyword evidence="12" id="KW-0677">Repeat</keyword>
<feature type="region of interest" description="Disordered" evidence="32">
    <location>
        <begin position="1857"/>
        <end position="1878"/>
    </location>
</feature>
<dbReference type="STRING" id="246437.L9LB56"/>
<evidence type="ECO:0000256" key="15">
    <source>
        <dbReference type="ARBA" id="ARBA00022833"/>
    </source>
</evidence>
<feature type="compositionally biased region" description="Polar residues" evidence="32">
    <location>
        <begin position="901"/>
        <end position="916"/>
    </location>
</feature>
<accession>L9LB56</accession>
<feature type="compositionally biased region" description="Pro residues" evidence="32">
    <location>
        <begin position="625"/>
        <end position="635"/>
    </location>
</feature>
<feature type="compositionally biased region" description="Polar residues" evidence="32">
    <location>
        <begin position="100"/>
        <end position="149"/>
    </location>
</feature>
<dbReference type="Pfam" id="PF00439">
    <property type="entry name" value="Bromodomain"/>
    <property type="match status" value="1"/>
</dbReference>
<keyword evidence="11 30" id="KW-0479">Metal-binding</keyword>
<dbReference type="GO" id="GO:0005654">
    <property type="term" value="C:nucleoplasm"/>
    <property type="evidence" value="ECO:0007669"/>
    <property type="project" value="UniProtKB-ARBA"/>
</dbReference>
<dbReference type="GO" id="GO:0140297">
    <property type="term" value="F:DNA-binding transcription factor binding"/>
    <property type="evidence" value="ECO:0007669"/>
    <property type="project" value="UniProtKB-ARBA"/>
</dbReference>
<evidence type="ECO:0000256" key="28">
    <source>
        <dbReference type="ARBA" id="ARBA00047411"/>
    </source>
</evidence>
<dbReference type="GO" id="GO:0003713">
    <property type="term" value="F:transcription coactivator activity"/>
    <property type="evidence" value="ECO:0007669"/>
    <property type="project" value="TreeGrafter"/>
</dbReference>
<evidence type="ECO:0000256" key="11">
    <source>
        <dbReference type="ARBA" id="ARBA00022723"/>
    </source>
</evidence>
<dbReference type="Gene3D" id="1.20.1020.10">
    <property type="entry name" value="TAZ domain"/>
    <property type="match status" value="2"/>
</dbReference>
<dbReference type="Gene3D" id="1.20.120.790">
    <property type="entry name" value="Heat shock protein 90, C-terminal domain"/>
    <property type="match status" value="1"/>
</dbReference>
<gene>
    <name evidence="38" type="ORF">TREES_T100000083</name>
</gene>
<dbReference type="EMBL" id="KB320445">
    <property type="protein sequence ID" value="ELW72123.1"/>
    <property type="molecule type" value="Genomic_DNA"/>
</dbReference>
<feature type="region of interest" description="Disordered" evidence="32">
    <location>
        <begin position="1791"/>
        <end position="1838"/>
    </location>
</feature>
<dbReference type="GO" id="GO:0005739">
    <property type="term" value="C:mitochondrion"/>
    <property type="evidence" value="ECO:0007669"/>
    <property type="project" value="UniProtKB-SubCell"/>
</dbReference>
<evidence type="ECO:0000256" key="21">
    <source>
        <dbReference type="ARBA" id="ARBA00023108"/>
    </source>
</evidence>
<dbReference type="PRINTS" id="PR00775">
    <property type="entry name" value="HEATSHOCK90"/>
</dbReference>
<comment type="similarity">
    <text evidence="4">Belongs to the heat shock protein 90 family.</text>
</comment>
<keyword evidence="6" id="KW-0488">Methylation</keyword>
<keyword evidence="14 31" id="KW-0863">Zinc-finger</keyword>
<dbReference type="InterPro" id="IPR020575">
    <property type="entry name" value="Hsp90_N"/>
</dbReference>
<evidence type="ECO:0000256" key="10">
    <source>
        <dbReference type="ARBA" id="ARBA00022679"/>
    </source>
</evidence>
<dbReference type="FunCoup" id="L9LB56">
    <property type="interactions" value="2960"/>
</dbReference>
<proteinExistence type="inferred from homology"/>
<evidence type="ECO:0000256" key="25">
    <source>
        <dbReference type="ARBA" id="ARBA00023186"/>
    </source>
</evidence>
<dbReference type="PROSITE" id="PS50135">
    <property type="entry name" value="ZF_ZZ_2"/>
    <property type="match status" value="1"/>
</dbReference>
<feature type="compositionally biased region" description="Polar residues" evidence="32">
    <location>
        <begin position="2041"/>
        <end position="2052"/>
    </location>
</feature>
<evidence type="ECO:0000256" key="20">
    <source>
        <dbReference type="ARBA" id="ARBA00023015"/>
    </source>
</evidence>
<dbReference type="FunFam" id="1.20.120.790:FF:000004">
    <property type="entry name" value="Heat shock protein 75 kDa"/>
    <property type="match status" value="1"/>
</dbReference>
<evidence type="ECO:0000256" key="14">
    <source>
        <dbReference type="ARBA" id="ARBA00022771"/>
    </source>
</evidence>
<evidence type="ECO:0000259" key="33">
    <source>
        <dbReference type="PROSITE" id="PS50014"/>
    </source>
</evidence>
<evidence type="ECO:0000256" key="27">
    <source>
        <dbReference type="ARBA" id="ARBA00023315"/>
    </source>
</evidence>
<feature type="domain" description="CBP/p300-type HAT" evidence="37">
    <location>
        <begin position="1234"/>
        <end position="1611"/>
    </location>
</feature>
<dbReference type="Gene3D" id="3.40.50.11260">
    <property type="match status" value="1"/>
</dbReference>
<keyword evidence="39" id="KW-1185">Reference proteome</keyword>
<reference evidence="39" key="2">
    <citation type="journal article" date="2013" name="Nat. Commun.">
        <title>Genome of the Chinese tree shrew.</title>
        <authorList>
            <person name="Fan Y."/>
            <person name="Huang Z.Y."/>
            <person name="Cao C.C."/>
            <person name="Chen C.S."/>
            <person name="Chen Y.X."/>
            <person name="Fan D.D."/>
            <person name="He J."/>
            <person name="Hou H.L."/>
            <person name="Hu L."/>
            <person name="Hu X.T."/>
            <person name="Jiang X.T."/>
            <person name="Lai R."/>
            <person name="Lang Y.S."/>
            <person name="Liang B."/>
            <person name="Liao S.G."/>
            <person name="Mu D."/>
            <person name="Ma Y.Y."/>
            <person name="Niu Y.Y."/>
            <person name="Sun X.Q."/>
            <person name="Xia J.Q."/>
            <person name="Xiao J."/>
            <person name="Xiong Z.Q."/>
            <person name="Xu L."/>
            <person name="Yang L."/>
            <person name="Zhang Y."/>
            <person name="Zhao W."/>
            <person name="Zhao X.D."/>
            <person name="Zheng Y.T."/>
            <person name="Zhou J.M."/>
            <person name="Zhu Y.B."/>
            <person name="Zhang G.J."/>
            <person name="Wang J."/>
            <person name="Yao Y.G."/>
        </authorList>
    </citation>
    <scope>NUCLEOTIDE SEQUENCE [LARGE SCALE GENOMIC DNA]</scope>
</reference>
<dbReference type="Pfam" id="PF02135">
    <property type="entry name" value="zf-TAZ"/>
    <property type="match status" value="2"/>
</dbReference>
<reference evidence="39" key="1">
    <citation type="submission" date="2012-07" db="EMBL/GenBank/DDBJ databases">
        <title>Genome of the Chinese tree shrew, a rising model animal genetically related to primates.</title>
        <authorList>
            <person name="Zhang G."/>
            <person name="Fan Y."/>
            <person name="Yao Y."/>
            <person name="Huang Z."/>
        </authorList>
    </citation>
    <scope>NUCLEOTIDE SEQUENCE [LARGE SCALE GENOMIC DNA]</scope>
</reference>
<dbReference type="Pfam" id="PF06001">
    <property type="entry name" value="RING_CBP-p300"/>
    <property type="match status" value="1"/>
</dbReference>
<keyword evidence="20" id="KW-0805">Transcription regulation</keyword>
<dbReference type="CDD" id="cd16927">
    <property type="entry name" value="HATPase_Hsp90-like"/>
    <property type="match status" value="1"/>
</dbReference>
<evidence type="ECO:0000256" key="30">
    <source>
        <dbReference type="PROSITE-ProRule" id="PRU00203"/>
    </source>
</evidence>
<dbReference type="NCBIfam" id="NF003555">
    <property type="entry name" value="PRK05218.1"/>
    <property type="match status" value="1"/>
</dbReference>
<feature type="compositionally biased region" description="Basic residues" evidence="32">
    <location>
        <begin position="1496"/>
        <end position="1506"/>
    </location>
</feature>
<feature type="domain" description="TAZ-type" evidence="34">
    <location>
        <begin position="1676"/>
        <end position="1757"/>
    </location>
</feature>
<keyword evidence="10" id="KW-0808">Transferase</keyword>
<dbReference type="CDD" id="cd15557">
    <property type="entry name" value="PHD_CBP_p300"/>
    <property type="match status" value="1"/>
</dbReference>
<dbReference type="CDD" id="cd02337">
    <property type="entry name" value="ZZ_CBP"/>
    <property type="match status" value="1"/>
</dbReference>
<dbReference type="FunFam" id="2.10.110.40:FF:000001">
    <property type="entry name" value="E1A binding protein p300"/>
    <property type="match status" value="1"/>
</dbReference>
<feature type="region of interest" description="Disordered" evidence="32">
    <location>
        <begin position="1467"/>
        <end position="1525"/>
    </location>
</feature>
<dbReference type="InterPro" id="IPR036427">
    <property type="entry name" value="Bromodomain-like_sf"/>
</dbReference>
<keyword evidence="9" id="KW-0597">Phosphoprotein</keyword>
<dbReference type="PROSITE" id="PS50014">
    <property type="entry name" value="BROMODOMAIN_2"/>
    <property type="match status" value="1"/>
</dbReference>
<dbReference type="FunFam" id="1.20.920.10:FF:000001">
    <property type="entry name" value="Histone acetyltransferase p300"/>
    <property type="match status" value="1"/>
</dbReference>
<feature type="domain" description="ZZ-type" evidence="35">
    <location>
        <begin position="1613"/>
        <end position="1661"/>
    </location>
</feature>
<dbReference type="InterPro" id="IPR000433">
    <property type="entry name" value="Znf_ZZ"/>
</dbReference>
<dbReference type="GO" id="GO:0005524">
    <property type="term" value="F:ATP binding"/>
    <property type="evidence" value="ECO:0007669"/>
    <property type="project" value="UniProtKB-KW"/>
</dbReference>
<keyword evidence="25" id="KW-0143">Chaperone</keyword>
<feature type="region of interest" description="Disordered" evidence="32">
    <location>
        <begin position="52"/>
        <end position="151"/>
    </location>
</feature>
<dbReference type="InterPro" id="IPR036529">
    <property type="entry name" value="KIX_dom_sf"/>
</dbReference>
<dbReference type="InParanoid" id="L9LB56"/>
<dbReference type="Pfam" id="PF00183">
    <property type="entry name" value="HSP90"/>
    <property type="match status" value="1"/>
</dbReference>
<feature type="compositionally biased region" description="Low complexity" evidence="32">
    <location>
        <begin position="726"/>
        <end position="739"/>
    </location>
</feature>
<dbReference type="PRINTS" id="PR00503">
    <property type="entry name" value="BROMODOMAIN"/>
</dbReference>
<dbReference type="PROSITE" id="PS01357">
    <property type="entry name" value="ZF_ZZ_1"/>
    <property type="match status" value="1"/>
</dbReference>
<dbReference type="InterPro" id="IPR056484">
    <property type="entry name" value="PHD_P300"/>
</dbReference>
<dbReference type="HAMAP" id="MF_00505">
    <property type="entry name" value="HSP90"/>
    <property type="match status" value="1"/>
</dbReference>
<evidence type="ECO:0000256" key="4">
    <source>
        <dbReference type="ARBA" id="ARBA00008239"/>
    </source>
</evidence>
<evidence type="ECO:0000256" key="13">
    <source>
        <dbReference type="ARBA" id="ARBA00022741"/>
    </source>
</evidence>
<dbReference type="GO" id="GO:0016887">
    <property type="term" value="F:ATP hydrolysis activity"/>
    <property type="evidence" value="ECO:0007669"/>
    <property type="project" value="InterPro"/>
</dbReference>